<name>N1Q9I6_PSEFD</name>
<evidence type="ECO:0000313" key="2">
    <source>
        <dbReference type="EMBL" id="EME87552.1"/>
    </source>
</evidence>
<dbReference type="eggNOG" id="ENOG502QQ4F">
    <property type="taxonomic scope" value="Eukaryota"/>
</dbReference>
<keyword evidence="3" id="KW-1185">Reference proteome</keyword>
<dbReference type="GeneID" id="19336821"/>
<dbReference type="VEuPathDB" id="FungiDB:MYCFIDRAFT_209534"/>
<dbReference type="Proteomes" id="UP000016932">
    <property type="component" value="Unassembled WGS sequence"/>
</dbReference>
<dbReference type="AlphaFoldDB" id="N1Q9I6"/>
<evidence type="ECO:0000313" key="3">
    <source>
        <dbReference type="Proteomes" id="UP000016932"/>
    </source>
</evidence>
<dbReference type="KEGG" id="pfj:MYCFIDRAFT_209534"/>
<feature type="region of interest" description="Disordered" evidence="1">
    <location>
        <begin position="168"/>
        <end position="313"/>
    </location>
</feature>
<accession>N1Q9I6</accession>
<feature type="compositionally biased region" description="Low complexity" evidence="1">
    <location>
        <begin position="87"/>
        <end position="96"/>
    </location>
</feature>
<organism evidence="2 3">
    <name type="scientific">Pseudocercospora fijiensis (strain CIRAD86)</name>
    <name type="common">Black leaf streak disease fungus</name>
    <name type="synonym">Mycosphaerella fijiensis</name>
    <dbReference type="NCBI Taxonomy" id="383855"/>
    <lineage>
        <taxon>Eukaryota</taxon>
        <taxon>Fungi</taxon>
        <taxon>Dikarya</taxon>
        <taxon>Ascomycota</taxon>
        <taxon>Pezizomycotina</taxon>
        <taxon>Dothideomycetes</taxon>
        <taxon>Dothideomycetidae</taxon>
        <taxon>Mycosphaerellales</taxon>
        <taxon>Mycosphaerellaceae</taxon>
        <taxon>Pseudocercospora</taxon>
    </lineage>
</organism>
<feature type="compositionally biased region" description="Basic residues" evidence="1">
    <location>
        <begin position="17"/>
        <end position="28"/>
    </location>
</feature>
<gene>
    <name evidence="2" type="ORF">MYCFIDRAFT_209534</name>
</gene>
<feature type="compositionally biased region" description="Pro residues" evidence="1">
    <location>
        <begin position="73"/>
        <end position="86"/>
    </location>
</feature>
<dbReference type="EMBL" id="KB446555">
    <property type="protein sequence ID" value="EME87552.1"/>
    <property type="molecule type" value="Genomic_DNA"/>
</dbReference>
<dbReference type="OrthoDB" id="6133115at2759"/>
<proteinExistence type="predicted"/>
<feature type="compositionally biased region" description="Basic and acidic residues" evidence="1">
    <location>
        <begin position="97"/>
        <end position="110"/>
    </location>
</feature>
<protein>
    <submittedName>
        <fullName evidence="2">Uncharacterized protein</fullName>
    </submittedName>
</protein>
<evidence type="ECO:0000256" key="1">
    <source>
        <dbReference type="SAM" id="MobiDB-lite"/>
    </source>
</evidence>
<feature type="region of interest" description="Disordered" evidence="1">
    <location>
        <begin position="127"/>
        <end position="156"/>
    </location>
</feature>
<dbReference type="RefSeq" id="XP_007920948.1">
    <property type="nucleotide sequence ID" value="XM_007922757.1"/>
</dbReference>
<reference evidence="2 3" key="1">
    <citation type="journal article" date="2012" name="PLoS Pathog.">
        <title>Diverse lifestyles and strategies of plant pathogenesis encoded in the genomes of eighteen Dothideomycetes fungi.</title>
        <authorList>
            <person name="Ohm R.A."/>
            <person name="Feau N."/>
            <person name="Henrissat B."/>
            <person name="Schoch C.L."/>
            <person name="Horwitz B.A."/>
            <person name="Barry K.W."/>
            <person name="Condon B.J."/>
            <person name="Copeland A.C."/>
            <person name="Dhillon B."/>
            <person name="Glaser F."/>
            <person name="Hesse C.N."/>
            <person name="Kosti I."/>
            <person name="LaButti K."/>
            <person name="Lindquist E.A."/>
            <person name="Lucas S."/>
            <person name="Salamov A.A."/>
            <person name="Bradshaw R.E."/>
            <person name="Ciuffetti L."/>
            <person name="Hamelin R.C."/>
            <person name="Kema G.H.J."/>
            <person name="Lawrence C."/>
            <person name="Scott J.A."/>
            <person name="Spatafora J.W."/>
            <person name="Turgeon B.G."/>
            <person name="de Wit P.J.G.M."/>
            <person name="Zhong S."/>
            <person name="Goodwin S.B."/>
            <person name="Grigoriev I.V."/>
        </authorList>
    </citation>
    <scope>NUCLEOTIDE SEQUENCE [LARGE SCALE GENOMIC DNA]</scope>
    <source>
        <strain evidence="2 3">CIRAD86</strain>
    </source>
</reference>
<dbReference type="HOGENOM" id="CLU_520726_0_0_1"/>
<sequence length="467" mass="55526">MGDYWGDDGCDYDYYGRRQRRRPSPHHMHTTDREGFLMAGVAGGGLHRSRSTGHGPAPTINVYNRVEQDGSPMPMPYAPYPYPPSPGSRRASPRASPEGRGRGRSRLGDRLGDELAEDLAEMALEHRFRSRSRGRSDASGFDRPPQMPGGYPNDFAAWQLAQREAQLRDLSRESRRKEEEENIRRRIKIEQLEAEAKRDKEEAERERHDKQILADMKRKEEEAKAKQKAAEREWELKKAEAERERKEEEQAFREKIDREAREKKEKEKKAYEEFKRREKEEEEEEKRKWEEYERKRREKEEKEKKKKADEERAFQEEMRDRLRALGYTEQTIDVMVDKEKTKKFKTEVNSSSHTTVINDNRIGEFRGPRAPIYPKVHKSYLATETLKYYDLPWEYDRSDPDYIIILRDMKKAETDLLFEHTTRLRSGRLLLEPKKEKPEFAFYRKRSRSRHGPKQDIYITPLLKRAS</sequence>
<feature type="region of interest" description="Disordered" evidence="1">
    <location>
        <begin position="14"/>
        <end position="110"/>
    </location>
</feature>